<accession>A0A1R1I894</accession>
<protein>
    <recommendedName>
        <fullName evidence="4">DUF3106 domain-containing protein</fullName>
    </recommendedName>
</protein>
<gene>
    <name evidence="2" type="ORF">BJN45_07525</name>
</gene>
<dbReference type="AlphaFoldDB" id="A0A1R1I894"/>
<evidence type="ECO:0000256" key="1">
    <source>
        <dbReference type="SAM" id="MobiDB-lite"/>
    </source>
</evidence>
<evidence type="ECO:0000313" key="3">
    <source>
        <dbReference type="Proteomes" id="UP000187526"/>
    </source>
</evidence>
<name>A0A1R1I894_9RHOO</name>
<evidence type="ECO:0008006" key="4">
    <source>
        <dbReference type="Google" id="ProtNLM"/>
    </source>
</evidence>
<sequence length="88" mass="10908">MSILLLLPAAGALAQDRRHDLPPEERREIRKQMREHWQQQNLAPRPDNDARPAHWRDLPPDERRRLRDEMREQNERDDKRSKRRWRED</sequence>
<dbReference type="Proteomes" id="UP000187526">
    <property type="component" value="Unassembled WGS sequence"/>
</dbReference>
<comment type="caution">
    <text evidence="2">The sequence shown here is derived from an EMBL/GenBank/DDBJ whole genome shotgun (WGS) entry which is preliminary data.</text>
</comment>
<feature type="region of interest" description="Disordered" evidence="1">
    <location>
        <begin position="36"/>
        <end position="88"/>
    </location>
</feature>
<evidence type="ECO:0000313" key="2">
    <source>
        <dbReference type="EMBL" id="OMG54993.1"/>
    </source>
</evidence>
<dbReference type="STRING" id="418702.BJN45_07525"/>
<feature type="compositionally biased region" description="Basic and acidic residues" evidence="1">
    <location>
        <begin position="46"/>
        <end position="88"/>
    </location>
</feature>
<organism evidence="2 3">
    <name type="scientific">Azonexus hydrophilus</name>
    <dbReference type="NCBI Taxonomy" id="418702"/>
    <lineage>
        <taxon>Bacteria</taxon>
        <taxon>Pseudomonadati</taxon>
        <taxon>Pseudomonadota</taxon>
        <taxon>Betaproteobacteria</taxon>
        <taxon>Rhodocyclales</taxon>
        <taxon>Azonexaceae</taxon>
        <taxon>Azonexus</taxon>
    </lineage>
</organism>
<dbReference type="EMBL" id="MTHD01000002">
    <property type="protein sequence ID" value="OMG54993.1"/>
    <property type="molecule type" value="Genomic_DNA"/>
</dbReference>
<reference evidence="2 3" key="1">
    <citation type="submission" date="2016-10" db="EMBL/GenBank/DDBJ databases">
        <title>Alkaliphiles isolated from bioreactors.</title>
        <authorList>
            <person name="Salah Z."/>
            <person name="Rout S.P."/>
            <person name="Humphreys P.N."/>
        </authorList>
    </citation>
    <scope>NUCLEOTIDE SEQUENCE [LARGE SCALE GENOMIC DNA]</scope>
    <source>
        <strain evidence="2 3">ZS02</strain>
    </source>
</reference>
<keyword evidence="3" id="KW-1185">Reference proteome</keyword>
<proteinExistence type="predicted"/>